<sequence length="255" mass="29140">MSQSTLPQPIQLRDGVSRCARYAFGPNKLHLCGPDANSEVFAYLKEGVSDPGLQNIMKGFNTMYPYLKQIADANNIADPFDVRVVEAYWIGNELLEHVTSQQFYRHLREGLRMRDRQGAKPFDQLVDKLRHGARMHHSFHVFNAYKRTGHDAQFHDLDSMDACRVSWGKAIHIEGPKITVMAKPLLLDGHHVKLGEAIERTITRRLEDDGTFDELTSGDWITMHWHVPCEVVTEREVGLLERYTQQSISLANTTL</sequence>
<dbReference type="Proteomes" id="UP000179164">
    <property type="component" value="Unassembled WGS sequence"/>
</dbReference>
<comment type="caution">
    <text evidence="1">The sequence shown here is derived from an EMBL/GenBank/DDBJ whole genome shotgun (WGS) entry which is preliminary data.</text>
</comment>
<dbReference type="InterPro" id="IPR045660">
    <property type="entry name" value="DUF6390"/>
</dbReference>
<organism evidence="1 2">
    <name type="scientific">Candidatus Kerfeldbacteria bacterium RIFCSPLOWO2_01_FULL_48_11</name>
    <dbReference type="NCBI Taxonomy" id="1798543"/>
    <lineage>
        <taxon>Bacteria</taxon>
        <taxon>Candidatus Kerfeldiibacteriota</taxon>
    </lineage>
</organism>
<proteinExistence type="predicted"/>
<reference evidence="1 2" key="1">
    <citation type="journal article" date="2016" name="Nat. Commun.">
        <title>Thousands of microbial genomes shed light on interconnected biogeochemical processes in an aquifer system.</title>
        <authorList>
            <person name="Anantharaman K."/>
            <person name="Brown C.T."/>
            <person name="Hug L.A."/>
            <person name="Sharon I."/>
            <person name="Castelle C.J."/>
            <person name="Probst A.J."/>
            <person name="Thomas B.C."/>
            <person name="Singh A."/>
            <person name="Wilkins M.J."/>
            <person name="Karaoz U."/>
            <person name="Brodie E.L."/>
            <person name="Williams K.H."/>
            <person name="Hubbard S.S."/>
            <person name="Banfield J.F."/>
        </authorList>
    </citation>
    <scope>NUCLEOTIDE SEQUENCE [LARGE SCALE GENOMIC DNA]</scope>
</reference>
<evidence type="ECO:0000313" key="1">
    <source>
        <dbReference type="EMBL" id="OGY82862.1"/>
    </source>
</evidence>
<name>A0A1G2B102_9BACT</name>
<evidence type="ECO:0000313" key="2">
    <source>
        <dbReference type="Proteomes" id="UP000179164"/>
    </source>
</evidence>
<accession>A0A1G2B102</accession>
<dbReference type="AlphaFoldDB" id="A0A1G2B102"/>
<protein>
    <submittedName>
        <fullName evidence="1">Uncharacterized protein</fullName>
    </submittedName>
</protein>
<dbReference type="Pfam" id="PF19927">
    <property type="entry name" value="DUF6390"/>
    <property type="match status" value="1"/>
</dbReference>
<dbReference type="EMBL" id="MHKE01000017">
    <property type="protein sequence ID" value="OGY82862.1"/>
    <property type="molecule type" value="Genomic_DNA"/>
</dbReference>
<dbReference type="STRING" id="1798543.A2898_04725"/>
<gene>
    <name evidence="1" type="ORF">A2898_04725</name>
</gene>